<dbReference type="EMBL" id="MU167339">
    <property type="protein sequence ID" value="KAG0142745.1"/>
    <property type="molecule type" value="Genomic_DNA"/>
</dbReference>
<keyword evidence="2 7" id="KW-0812">Transmembrane</keyword>
<feature type="region of interest" description="Disordered" evidence="6">
    <location>
        <begin position="96"/>
        <end position="141"/>
    </location>
</feature>
<feature type="compositionally biased region" description="Polar residues" evidence="6">
    <location>
        <begin position="532"/>
        <end position="544"/>
    </location>
</feature>
<dbReference type="PANTHER" id="PTHR43220">
    <property type="match status" value="1"/>
</dbReference>
<feature type="region of interest" description="Disordered" evidence="6">
    <location>
        <begin position="1"/>
        <end position="70"/>
    </location>
</feature>
<gene>
    <name evidence="9" type="ORF">CROQUDRAFT_724949</name>
</gene>
<evidence type="ECO:0000256" key="6">
    <source>
        <dbReference type="SAM" id="MobiDB-lite"/>
    </source>
</evidence>
<evidence type="ECO:0000313" key="9">
    <source>
        <dbReference type="EMBL" id="KAG0142745.1"/>
    </source>
</evidence>
<dbReference type="OrthoDB" id="3364966at2759"/>
<evidence type="ECO:0000256" key="3">
    <source>
        <dbReference type="ARBA" id="ARBA00022989"/>
    </source>
</evidence>
<feature type="transmembrane region" description="Helical" evidence="7">
    <location>
        <begin position="422"/>
        <end position="443"/>
    </location>
</feature>
<evidence type="ECO:0000256" key="1">
    <source>
        <dbReference type="ARBA" id="ARBA00004141"/>
    </source>
</evidence>
<organism evidence="9 10">
    <name type="scientific">Cronartium quercuum f. sp. fusiforme G11</name>
    <dbReference type="NCBI Taxonomy" id="708437"/>
    <lineage>
        <taxon>Eukaryota</taxon>
        <taxon>Fungi</taxon>
        <taxon>Dikarya</taxon>
        <taxon>Basidiomycota</taxon>
        <taxon>Pucciniomycotina</taxon>
        <taxon>Pucciniomycetes</taxon>
        <taxon>Pucciniales</taxon>
        <taxon>Coleosporiaceae</taxon>
        <taxon>Cronartium</taxon>
    </lineage>
</organism>
<keyword evidence="4 7" id="KW-0472">Membrane</keyword>
<feature type="compositionally biased region" description="Polar residues" evidence="6">
    <location>
        <begin position="116"/>
        <end position="141"/>
    </location>
</feature>
<feature type="transmembrane region" description="Helical" evidence="7">
    <location>
        <begin position="352"/>
        <end position="374"/>
    </location>
</feature>
<sequence>MTLSSKSNQRVTSNSPITHHHHQQNTLQLLNPSASPYVALTPSQSTSKPINISRNHSHLSSTSKSSNQLLSTSQHTLKTLAGGKYYDEYDEDDESIDRIPSLEPSPSQASFPPLSSPSNHHQRINSLQQQNTSNTSNRPPLRVQLQSTNSFVIDLTPPSATLTRQLTPPTTAFSNSNIPIRNRPFNSVSNWVTLTQDRPVLFLILKLISMLLVCGILLLSFIWFLLPSMNEDDYKLLKLPTSFDGLKQLNTLLQVYKDKNYYRVLSSFILIYLFLQTFSLPGSMYLSILSGAMYGVKVGLPIVCLCVGTGALLCYVLSLNLGTTVFIYSPSLRNRLEHWKQKLSTKTNSFDLFAYLVVIRISPLPPHWVVNLLAPHVGIDIKLFWLSTCLGILPVTLIHTQLGTTLDQMVGPEDLSFFNSKNLTSLFLIAIAILIPVGIRWYFKKDLEGVNEEENDESENRRRIGLSLDDSLDPQTTTGEEIRRPNRIRSLSGQSYDNTITSNSSVSSLIGLNRSPSTDTLLISLSRRTSSPNTNHRSKSLTPIEQINLDEQELIDDDLDSEILKINKKSSQPRRSISVSGSSNLPLNGSKASRILGLSHTPTNNTPNKIASFDNNSNHGSHENRRTR</sequence>
<feature type="region of interest" description="Disordered" evidence="6">
    <location>
        <begin position="525"/>
        <end position="544"/>
    </location>
</feature>
<accession>A0A9P6NFH3</accession>
<dbReference type="Proteomes" id="UP000886653">
    <property type="component" value="Unassembled WGS sequence"/>
</dbReference>
<feature type="region of interest" description="Disordered" evidence="6">
    <location>
        <begin position="567"/>
        <end position="628"/>
    </location>
</feature>
<feature type="transmembrane region" description="Helical" evidence="7">
    <location>
        <begin position="298"/>
        <end position="328"/>
    </location>
</feature>
<feature type="transmembrane region" description="Helical" evidence="7">
    <location>
        <begin position="383"/>
        <end position="402"/>
    </location>
</feature>
<evidence type="ECO:0000259" key="8">
    <source>
        <dbReference type="Pfam" id="PF09335"/>
    </source>
</evidence>
<feature type="compositionally biased region" description="Polar residues" evidence="6">
    <location>
        <begin position="41"/>
        <end position="52"/>
    </location>
</feature>
<feature type="transmembrane region" description="Helical" evidence="7">
    <location>
        <begin position="200"/>
        <end position="226"/>
    </location>
</feature>
<comment type="caution">
    <text evidence="9">The sequence shown here is derived from an EMBL/GenBank/DDBJ whole genome shotgun (WGS) entry which is preliminary data.</text>
</comment>
<evidence type="ECO:0000313" key="10">
    <source>
        <dbReference type="Proteomes" id="UP000886653"/>
    </source>
</evidence>
<evidence type="ECO:0000256" key="5">
    <source>
        <dbReference type="ARBA" id="ARBA00025797"/>
    </source>
</evidence>
<dbReference type="InterPro" id="IPR045014">
    <property type="entry name" value="TM41A/B"/>
</dbReference>
<dbReference type="PANTHER" id="PTHR43220:SF18">
    <property type="entry name" value="TRANSMEMBRANE PROTEIN 41B"/>
    <property type="match status" value="1"/>
</dbReference>
<feature type="compositionally biased region" description="Polar residues" evidence="6">
    <location>
        <begin position="1"/>
        <end position="17"/>
    </location>
</feature>
<feature type="region of interest" description="Disordered" evidence="6">
    <location>
        <begin position="452"/>
        <end position="483"/>
    </location>
</feature>
<dbReference type="AlphaFoldDB" id="A0A9P6NFH3"/>
<evidence type="ECO:0000256" key="4">
    <source>
        <dbReference type="ARBA" id="ARBA00023136"/>
    </source>
</evidence>
<feature type="compositionally biased region" description="Low complexity" evidence="6">
    <location>
        <begin position="58"/>
        <end position="70"/>
    </location>
</feature>
<reference evidence="9" key="1">
    <citation type="submission" date="2013-11" db="EMBL/GenBank/DDBJ databases">
        <title>Genome sequence of the fusiform rust pathogen reveals effectors for host alternation and coevolution with pine.</title>
        <authorList>
            <consortium name="DOE Joint Genome Institute"/>
            <person name="Smith K."/>
            <person name="Pendleton A."/>
            <person name="Kubisiak T."/>
            <person name="Anderson C."/>
            <person name="Salamov A."/>
            <person name="Aerts A."/>
            <person name="Riley R."/>
            <person name="Clum A."/>
            <person name="Lindquist E."/>
            <person name="Ence D."/>
            <person name="Campbell M."/>
            <person name="Kronenberg Z."/>
            <person name="Feau N."/>
            <person name="Dhillon B."/>
            <person name="Hamelin R."/>
            <person name="Burleigh J."/>
            <person name="Smith J."/>
            <person name="Yandell M."/>
            <person name="Nelson C."/>
            <person name="Grigoriev I."/>
            <person name="Davis J."/>
        </authorList>
    </citation>
    <scope>NUCLEOTIDE SEQUENCE</scope>
    <source>
        <strain evidence="9">G11</strain>
    </source>
</reference>
<dbReference type="Pfam" id="PF09335">
    <property type="entry name" value="VTT_dom"/>
    <property type="match status" value="1"/>
</dbReference>
<feature type="domain" description="VTT" evidence="8">
    <location>
        <begin position="281"/>
        <end position="404"/>
    </location>
</feature>
<dbReference type="GO" id="GO:0005789">
    <property type="term" value="C:endoplasmic reticulum membrane"/>
    <property type="evidence" value="ECO:0007669"/>
    <property type="project" value="TreeGrafter"/>
</dbReference>
<comment type="subcellular location">
    <subcellularLocation>
        <location evidence="1">Membrane</location>
        <topology evidence="1">Multi-pass membrane protein</topology>
    </subcellularLocation>
</comment>
<keyword evidence="10" id="KW-1185">Reference proteome</keyword>
<feature type="transmembrane region" description="Helical" evidence="7">
    <location>
        <begin position="261"/>
        <end position="286"/>
    </location>
</feature>
<feature type="compositionally biased region" description="Polar residues" evidence="6">
    <location>
        <begin position="573"/>
        <end position="591"/>
    </location>
</feature>
<proteinExistence type="inferred from homology"/>
<feature type="compositionally biased region" description="Polar residues" evidence="6">
    <location>
        <begin position="600"/>
        <end position="619"/>
    </location>
</feature>
<keyword evidence="3 7" id="KW-1133">Transmembrane helix</keyword>
<name>A0A9P6NFH3_9BASI</name>
<dbReference type="InterPro" id="IPR032816">
    <property type="entry name" value="VTT_dom"/>
</dbReference>
<evidence type="ECO:0000256" key="2">
    <source>
        <dbReference type="ARBA" id="ARBA00022692"/>
    </source>
</evidence>
<evidence type="ECO:0000256" key="7">
    <source>
        <dbReference type="SAM" id="Phobius"/>
    </source>
</evidence>
<dbReference type="GO" id="GO:0000045">
    <property type="term" value="P:autophagosome assembly"/>
    <property type="evidence" value="ECO:0007669"/>
    <property type="project" value="TreeGrafter"/>
</dbReference>
<protein>
    <recommendedName>
        <fullName evidence="8">VTT domain-containing protein</fullName>
    </recommendedName>
</protein>
<comment type="similarity">
    <text evidence="5">Belongs to the TMEM41 family.</text>
</comment>